<dbReference type="PANTHER" id="PTHR34698">
    <property type="entry name" value="5-OXOPROLINASE SUBUNIT B"/>
    <property type="match status" value="1"/>
</dbReference>
<accession>A0ABS0ZH31</accession>
<dbReference type="SUPFAM" id="SSF160467">
    <property type="entry name" value="PH0987 N-terminal domain-like"/>
    <property type="match status" value="1"/>
</dbReference>
<dbReference type="InterPro" id="IPR029000">
    <property type="entry name" value="Cyclophilin-like_dom_sf"/>
</dbReference>
<keyword evidence="1" id="KW-0547">Nucleotide-binding</keyword>
<evidence type="ECO:0000256" key="1">
    <source>
        <dbReference type="ARBA" id="ARBA00022741"/>
    </source>
</evidence>
<comment type="caution">
    <text evidence="5">The sequence shown here is derived from an EMBL/GenBank/DDBJ whole genome shotgun (WGS) entry which is preliminary data.</text>
</comment>
<dbReference type="NCBIfam" id="TIGR00370">
    <property type="entry name" value="5-oxoprolinase subunit PxpB"/>
    <property type="match status" value="1"/>
</dbReference>
<feature type="domain" description="Carboxyltransferase" evidence="4">
    <location>
        <begin position="5"/>
        <end position="206"/>
    </location>
</feature>
<dbReference type="EC" id="3.5.2.9" evidence="5"/>
<dbReference type="SUPFAM" id="SSF50891">
    <property type="entry name" value="Cyclophilin-like"/>
    <property type="match status" value="1"/>
</dbReference>
<dbReference type="InterPro" id="IPR003833">
    <property type="entry name" value="CT_C_D"/>
</dbReference>
<proteinExistence type="predicted"/>
<dbReference type="Gene3D" id="2.40.100.10">
    <property type="entry name" value="Cyclophilin-like"/>
    <property type="match status" value="1"/>
</dbReference>
<evidence type="ECO:0000256" key="3">
    <source>
        <dbReference type="ARBA" id="ARBA00022840"/>
    </source>
</evidence>
<name>A0ABS0ZH31_9GAMM</name>
<dbReference type="InterPro" id="IPR010016">
    <property type="entry name" value="PxpB"/>
</dbReference>
<dbReference type="Proteomes" id="UP000598488">
    <property type="component" value="Unassembled WGS sequence"/>
</dbReference>
<keyword evidence="2 5" id="KW-0378">Hydrolase</keyword>
<dbReference type="Pfam" id="PF02682">
    <property type="entry name" value="CT_C_D"/>
    <property type="match status" value="1"/>
</dbReference>
<evidence type="ECO:0000259" key="4">
    <source>
        <dbReference type="SMART" id="SM00796"/>
    </source>
</evidence>
<dbReference type="Gene3D" id="3.30.1360.40">
    <property type="match status" value="1"/>
</dbReference>
<gene>
    <name evidence="5" type="primary">pxpB</name>
    <name evidence="5" type="ORF">JHD44_16905</name>
</gene>
<dbReference type="RefSeq" id="WP_199463942.1">
    <property type="nucleotide sequence ID" value="NZ_JAEMUH010000019.1"/>
</dbReference>
<dbReference type="GO" id="GO:0017168">
    <property type="term" value="F:5-oxoprolinase (ATP-hydrolyzing) activity"/>
    <property type="evidence" value="ECO:0007669"/>
    <property type="project" value="UniProtKB-EC"/>
</dbReference>
<keyword evidence="6" id="KW-1185">Reference proteome</keyword>
<dbReference type="PANTHER" id="PTHR34698:SF2">
    <property type="entry name" value="5-OXOPROLINASE SUBUNIT B"/>
    <property type="match status" value="1"/>
</dbReference>
<evidence type="ECO:0000256" key="2">
    <source>
        <dbReference type="ARBA" id="ARBA00022801"/>
    </source>
</evidence>
<protein>
    <submittedName>
        <fullName evidence="5">5-oxoprolinase subunit PxpB</fullName>
        <ecNumber evidence="5">3.5.2.9</ecNumber>
    </submittedName>
</protein>
<sequence>MNFPTECQFLNSQTCFFEFSKEVSEEVSEYIALVVAALEHDPGIVDIIASYTTLMVVFDRHQYDRHSIRKRFKCIFSQLANEPSLQAKGKSIEIPVFYDPEVAPDLLDVAERCQITPEEVIALHSERVYRAYAIGFMPGYAYLGTLDPRIQLPRRDTPRLKVAKGTVAFAEKQTAVYPSVSPGGWHLVGRTPIELVDWSSESLSLMKVGDRIQFKAISRDDYVALGGTFHGV</sequence>
<evidence type="ECO:0000313" key="6">
    <source>
        <dbReference type="Proteomes" id="UP000598488"/>
    </source>
</evidence>
<dbReference type="EMBL" id="JAEMUH010000019">
    <property type="protein sequence ID" value="MBJ7552366.1"/>
    <property type="molecule type" value="Genomic_DNA"/>
</dbReference>
<reference evidence="5 6" key="1">
    <citation type="submission" date="2020-12" db="EMBL/GenBank/DDBJ databases">
        <title>Comparative genome analysis of fungal antagonists Marinomonas ostreistagni 398 and M. spartinae 468.</title>
        <authorList>
            <person name="Fields J.L."/>
            <person name="Mavrodi O.V."/>
            <person name="Biber P.D."/>
            <person name="Indest K.J."/>
            <person name="Mavrodi D.V."/>
        </authorList>
    </citation>
    <scope>NUCLEOTIDE SEQUENCE [LARGE SCALE GENOMIC DNA]</scope>
    <source>
        <strain evidence="5 6">USM7</strain>
    </source>
</reference>
<keyword evidence="3" id="KW-0067">ATP-binding</keyword>
<evidence type="ECO:0000313" key="5">
    <source>
        <dbReference type="EMBL" id="MBJ7552366.1"/>
    </source>
</evidence>
<organism evidence="5 6">
    <name type="scientific">Marinomonas ostreistagni</name>
    <dbReference type="NCBI Taxonomy" id="359209"/>
    <lineage>
        <taxon>Bacteria</taxon>
        <taxon>Pseudomonadati</taxon>
        <taxon>Pseudomonadota</taxon>
        <taxon>Gammaproteobacteria</taxon>
        <taxon>Oceanospirillales</taxon>
        <taxon>Oceanospirillaceae</taxon>
        <taxon>Marinomonas</taxon>
    </lineage>
</organism>
<dbReference type="SMART" id="SM00796">
    <property type="entry name" value="AHS1"/>
    <property type="match status" value="1"/>
</dbReference>